<dbReference type="RefSeq" id="WP_202245234.1">
    <property type="nucleotide sequence ID" value="NZ_JAESIY010000008.1"/>
</dbReference>
<reference evidence="1" key="1">
    <citation type="submission" date="2021-01" db="EMBL/GenBank/DDBJ databases">
        <title>Fulvivirga kasyanovii gen. nov., sp nov., a novel member of the phylum Bacteroidetes isolated from seawater in a mussel farm.</title>
        <authorList>
            <person name="Zhao L.-H."/>
            <person name="Wang Z.-J."/>
        </authorList>
    </citation>
    <scope>NUCLEOTIDE SEQUENCE</scope>
    <source>
        <strain evidence="1">2943</strain>
    </source>
</reference>
<dbReference type="EMBL" id="JAESIY010000008">
    <property type="protein sequence ID" value="MBL3657439.1"/>
    <property type="molecule type" value="Genomic_DNA"/>
</dbReference>
<proteinExistence type="predicted"/>
<dbReference type="AlphaFoldDB" id="A0A937FAU3"/>
<name>A0A937FAU3_9BACT</name>
<dbReference type="Proteomes" id="UP000659388">
    <property type="component" value="Unassembled WGS sequence"/>
</dbReference>
<evidence type="ECO:0000313" key="2">
    <source>
        <dbReference type="Proteomes" id="UP000659388"/>
    </source>
</evidence>
<evidence type="ECO:0000313" key="1">
    <source>
        <dbReference type="EMBL" id="MBL3657439.1"/>
    </source>
</evidence>
<dbReference type="PROSITE" id="PS51257">
    <property type="entry name" value="PROKAR_LIPOPROTEIN"/>
    <property type="match status" value="1"/>
</dbReference>
<gene>
    <name evidence="1" type="ORF">JL102_14930</name>
</gene>
<organism evidence="1 2">
    <name type="scientific">Fulvivirga sediminis</name>
    <dbReference type="NCBI Taxonomy" id="2803949"/>
    <lineage>
        <taxon>Bacteria</taxon>
        <taxon>Pseudomonadati</taxon>
        <taxon>Bacteroidota</taxon>
        <taxon>Cytophagia</taxon>
        <taxon>Cytophagales</taxon>
        <taxon>Fulvivirgaceae</taxon>
        <taxon>Fulvivirga</taxon>
    </lineage>
</organism>
<keyword evidence="2" id="KW-1185">Reference proteome</keyword>
<comment type="caution">
    <text evidence="1">The sequence shown here is derived from an EMBL/GenBank/DDBJ whole genome shotgun (WGS) entry which is preliminary data.</text>
</comment>
<sequence>MNKLLIIVFILTLSCSPREGEQKTGLLSYFFNISDTENAGVNDVVGFYGGYCEYSIGSSFNARKSDTKYFELKISKSEGLAKYADNLGFVANNVAYRFYRNLNKEERQEYTHINPIIVLPENTENKFEISTWELEIVDQKMVFVDSIVNIIRQKKFDDLRPMLNDSSLVSYDKNELIENLKKYDSQFGNVTDEGFRIFGYSFRPLNDKGDDILFIVGVIMRDIQANEFTVAVNPYSEKKEILLLRYEM</sequence>
<protein>
    <submittedName>
        <fullName evidence="1">Uncharacterized protein</fullName>
    </submittedName>
</protein>
<accession>A0A937FAU3</accession>